<proteinExistence type="predicted"/>
<dbReference type="Proteomes" id="UP000886653">
    <property type="component" value="Unassembled WGS sequence"/>
</dbReference>
<keyword evidence="3" id="KW-1185">Reference proteome</keyword>
<organism evidence="2 3">
    <name type="scientific">Cronartium quercuum f. sp. fusiforme G11</name>
    <dbReference type="NCBI Taxonomy" id="708437"/>
    <lineage>
        <taxon>Eukaryota</taxon>
        <taxon>Fungi</taxon>
        <taxon>Dikarya</taxon>
        <taxon>Basidiomycota</taxon>
        <taxon>Pucciniomycotina</taxon>
        <taxon>Pucciniomycetes</taxon>
        <taxon>Pucciniales</taxon>
        <taxon>Coleosporiaceae</taxon>
        <taxon>Cronartium</taxon>
    </lineage>
</organism>
<protein>
    <recommendedName>
        <fullName evidence="1">Expansin-like EG45 domain-containing protein</fullName>
    </recommendedName>
</protein>
<dbReference type="PROSITE" id="PS50842">
    <property type="entry name" value="EXPANSIN_EG45"/>
    <property type="match status" value="1"/>
</dbReference>
<dbReference type="AlphaFoldDB" id="A0A9P6T7Q3"/>
<dbReference type="Gene3D" id="2.40.40.10">
    <property type="entry name" value="RlpA-like domain"/>
    <property type="match status" value="1"/>
</dbReference>
<gene>
    <name evidence="2" type="ORF">CROQUDRAFT_50492</name>
</gene>
<dbReference type="CDD" id="cd22278">
    <property type="entry name" value="DPBB_GH45_endoglucanase"/>
    <property type="match status" value="1"/>
</dbReference>
<sequence>MGWSMPATGLASLTHYDLPLNFLASCGCSTVSTNYPTAAISALAYSGTSSQTLGAGPACGRCFKITLISAHTATPPFILADRPDKPTPSVVVKIVDKCPSPTYCAATETTKNSLSRTVHFDLALPSPALNLSFFPSDVALYGYDDFGIWDVEYQSISCEHWDGWKNESALGTDPNYPASDSLCCPYNPAFTSQMCPTPPESKFKGAGHHLLPSLMPSLLVLNVALIFLFT</sequence>
<dbReference type="OrthoDB" id="5823761at2759"/>
<dbReference type="EMBL" id="MU167353">
    <property type="protein sequence ID" value="KAG0142297.1"/>
    <property type="molecule type" value="Genomic_DNA"/>
</dbReference>
<dbReference type="InterPro" id="IPR036908">
    <property type="entry name" value="RlpA-like_sf"/>
</dbReference>
<evidence type="ECO:0000313" key="3">
    <source>
        <dbReference type="Proteomes" id="UP000886653"/>
    </source>
</evidence>
<dbReference type="Pfam" id="PF22514">
    <property type="entry name" value="EXPB1_D1"/>
    <property type="match status" value="1"/>
</dbReference>
<evidence type="ECO:0000259" key="1">
    <source>
        <dbReference type="PROSITE" id="PS50842"/>
    </source>
</evidence>
<reference evidence="2" key="1">
    <citation type="submission" date="2013-11" db="EMBL/GenBank/DDBJ databases">
        <title>Genome sequence of the fusiform rust pathogen reveals effectors for host alternation and coevolution with pine.</title>
        <authorList>
            <consortium name="DOE Joint Genome Institute"/>
            <person name="Smith K."/>
            <person name="Pendleton A."/>
            <person name="Kubisiak T."/>
            <person name="Anderson C."/>
            <person name="Salamov A."/>
            <person name="Aerts A."/>
            <person name="Riley R."/>
            <person name="Clum A."/>
            <person name="Lindquist E."/>
            <person name="Ence D."/>
            <person name="Campbell M."/>
            <person name="Kronenberg Z."/>
            <person name="Feau N."/>
            <person name="Dhillon B."/>
            <person name="Hamelin R."/>
            <person name="Burleigh J."/>
            <person name="Smith J."/>
            <person name="Yandell M."/>
            <person name="Nelson C."/>
            <person name="Grigoriev I."/>
            <person name="Davis J."/>
        </authorList>
    </citation>
    <scope>NUCLEOTIDE SEQUENCE</scope>
    <source>
        <strain evidence="2">G11</strain>
    </source>
</reference>
<name>A0A9P6T7Q3_9BASI</name>
<accession>A0A9P6T7Q3</accession>
<feature type="domain" description="Expansin-like EG45" evidence="1">
    <location>
        <begin position="23"/>
        <end position="163"/>
    </location>
</feature>
<comment type="caution">
    <text evidence="2">The sequence shown here is derived from an EMBL/GenBank/DDBJ whole genome shotgun (WGS) entry which is preliminary data.</text>
</comment>
<dbReference type="InterPro" id="IPR007112">
    <property type="entry name" value="Expansin/allergen_DPBB_dom"/>
</dbReference>
<dbReference type="SUPFAM" id="SSF50685">
    <property type="entry name" value="Barwin-like endoglucanases"/>
    <property type="match status" value="1"/>
</dbReference>
<evidence type="ECO:0000313" key="2">
    <source>
        <dbReference type="EMBL" id="KAG0142297.1"/>
    </source>
</evidence>